<keyword evidence="1" id="KW-0805">Transcription regulation</keyword>
<evidence type="ECO:0000256" key="2">
    <source>
        <dbReference type="ARBA" id="ARBA00023125"/>
    </source>
</evidence>
<dbReference type="SMART" id="SM00342">
    <property type="entry name" value="HTH_ARAC"/>
    <property type="match status" value="1"/>
</dbReference>
<sequence>MNSILREITPLSEKDCFYITDRIKTEFTYPLHCHDEYELNFVENASGIKRIVGDSAEIIGDYDLVLITSKDLEHAWFQNDCPPKQIREITIQFSSDLFINNFLNKNQFKSINRMFEQARKGICFSNKAIMKVYHMLDVLASEQQGFYSVIKFLSILYELSCYCNSEGMYTLSSSSFAKISSHSESRRVQKVQTYIDEHFKHSIRLEDLAHLVGMSPAAFSKFFKLRTGKTLSDYVLVIRIGHTIRLLVDSSMSVSEICYECGFNNISNFNRIFKKKKDCTPSEFRANYPKRKVII</sequence>
<organism evidence="5">
    <name type="scientific">uncultured Dysgonomonas sp</name>
    <dbReference type="NCBI Taxonomy" id="206096"/>
    <lineage>
        <taxon>Bacteria</taxon>
        <taxon>Pseudomonadati</taxon>
        <taxon>Bacteroidota</taxon>
        <taxon>Bacteroidia</taxon>
        <taxon>Bacteroidales</taxon>
        <taxon>Dysgonomonadaceae</taxon>
        <taxon>Dysgonomonas</taxon>
        <taxon>environmental samples</taxon>
    </lineage>
</organism>
<dbReference type="Pfam" id="PF12833">
    <property type="entry name" value="HTH_18"/>
    <property type="match status" value="1"/>
</dbReference>
<name>A0A212K5S0_9BACT</name>
<reference evidence="5" key="1">
    <citation type="submission" date="2016-04" db="EMBL/GenBank/DDBJ databases">
        <authorList>
            <person name="Evans L.H."/>
            <person name="Alamgir A."/>
            <person name="Owens N."/>
            <person name="Weber N.D."/>
            <person name="Virtaneva K."/>
            <person name="Barbian K."/>
            <person name="Babar A."/>
            <person name="Rosenke K."/>
        </authorList>
    </citation>
    <scope>NUCLEOTIDE SEQUENCE</scope>
    <source>
        <strain evidence="5">86-1</strain>
    </source>
</reference>
<protein>
    <recommendedName>
        <fullName evidence="4">HTH araC/xylS-type domain-containing protein</fullName>
    </recommendedName>
</protein>
<dbReference type="PANTHER" id="PTHR43280">
    <property type="entry name" value="ARAC-FAMILY TRANSCRIPTIONAL REGULATOR"/>
    <property type="match status" value="1"/>
</dbReference>
<proteinExistence type="predicted"/>
<dbReference type="GO" id="GO:0043565">
    <property type="term" value="F:sequence-specific DNA binding"/>
    <property type="evidence" value="ECO:0007669"/>
    <property type="project" value="InterPro"/>
</dbReference>
<dbReference type="EMBL" id="FLUM01000003">
    <property type="protein sequence ID" value="SBW06982.1"/>
    <property type="molecule type" value="Genomic_DNA"/>
</dbReference>
<dbReference type="InterPro" id="IPR020449">
    <property type="entry name" value="Tscrpt_reg_AraC-type_HTH"/>
</dbReference>
<evidence type="ECO:0000256" key="1">
    <source>
        <dbReference type="ARBA" id="ARBA00023015"/>
    </source>
</evidence>
<dbReference type="RefSeq" id="WP_296944445.1">
    <property type="nucleotide sequence ID" value="NZ_LT599032.1"/>
</dbReference>
<dbReference type="InterPro" id="IPR018062">
    <property type="entry name" value="HTH_AraC-typ_CS"/>
</dbReference>
<dbReference type="PROSITE" id="PS01124">
    <property type="entry name" value="HTH_ARAC_FAMILY_2"/>
    <property type="match status" value="1"/>
</dbReference>
<dbReference type="PRINTS" id="PR00032">
    <property type="entry name" value="HTHARAC"/>
</dbReference>
<dbReference type="GO" id="GO:0003700">
    <property type="term" value="F:DNA-binding transcription factor activity"/>
    <property type="evidence" value="ECO:0007669"/>
    <property type="project" value="InterPro"/>
</dbReference>
<evidence type="ECO:0000256" key="3">
    <source>
        <dbReference type="ARBA" id="ARBA00023163"/>
    </source>
</evidence>
<dbReference type="InterPro" id="IPR009057">
    <property type="entry name" value="Homeodomain-like_sf"/>
</dbReference>
<keyword evidence="2" id="KW-0238">DNA-binding</keyword>
<feature type="domain" description="HTH araC/xylS-type" evidence="4">
    <location>
        <begin position="189"/>
        <end position="287"/>
    </location>
</feature>
<gene>
    <name evidence="5" type="ORF">KL86DYS1_31537</name>
</gene>
<dbReference type="InterPro" id="IPR018060">
    <property type="entry name" value="HTH_AraC"/>
</dbReference>
<dbReference type="SUPFAM" id="SSF46689">
    <property type="entry name" value="Homeodomain-like"/>
    <property type="match status" value="2"/>
</dbReference>
<dbReference type="PROSITE" id="PS00041">
    <property type="entry name" value="HTH_ARAC_FAMILY_1"/>
    <property type="match status" value="1"/>
</dbReference>
<dbReference type="PANTHER" id="PTHR43280:SF27">
    <property type="entry name" value="TRANSCRIPTIONAL REGULATOR MTLR"/>
    <property type="match status" value="1"/>
</dbReference>
<keyword evidence="3" id="KW-0804">Transcription</keyword>
<dbReference type="Gene3D" id="1.10.10.60">
    <property type="entry name" value="Homeodomain-like"/>
    <property type="match status" value="2"/>
</dbReference>
<evidence type="ECO:0000259" key="4">
    <source>
        <dbReference type="PROSITE" id="PS01124"/>
    </source>
</evidence>
<evidence type="ECO:0000313" key="5">
    <source>
        <dbReference type="EMBL" id="SBW06982.1"/>
    </source>
</evidence>
<accession>A0A212K5S0</accession>
<dbReference type="AlphaFoldDB" id="A0A212K5S0"/>